<dbReference type="STRING" id="48709.A0A1D2N3W2"/>
<dbReference type="PANTHER" id="PTHR44809">
    <property type="match status" value="1"/>
</dbReference>
<name>A0A1D2N3W2_ORCCI</name>
<dbReference type="AlphaFoldDB" id="A0A1D2N3W2"/>
<reference evidence="2 3" key="1">
    <citation type="journal article" date="2016" name="Genome Biol. Evol.">
        <title>Gene Family Evolution Reflects Adaptation to Soil Environmental Stressors in the Genome of the Collembolan Orchesella cincta.</title>
        <authorList>
            <person name="Faddeeva-Vakhrusheva A."/>
            <person name="Derks M.F."/>
            <person name="Anvar S.Y."/>
            <person name="Agamennone V."/>
            <person name="Suring W."/>
            <person name="Smit S."/>
            <person name="van Straalen N.M."/>
            <person name="Roelofs D."/>
        </authorList>
    </citation>
    <scope>NUCLEOTIDE SEQUENCE [LARGE SCALE GENOMIC DNA]</scope>
    <source>
        <tissue evidence="2">Mixed pool</tissue>
    </source>
</reference>
<comment type="caution">
    <text evidence="2">The sequence shown here is derived from an EMBL/GenBank/DDBJ whole genome shotgun (WGS) entry which is preliminary data.</text>
</comment>
<sequence>MFSRSSETTLWDHDNKTQVRYECSTSPPNVSSGSGGCCVGLGKSLGRNGTTFHRTKRRHYMSTRRDFKSSDSSSLTFSRDKRHFKNYTTDKNQCHGHHHHHHHRQQQQLGSCTGSFRLLDTQWKIYVIVIFVSVANYLNSLPGDFVHDDLSAIKTNSDVKGQTPIWRIFLNDFWGKPMADRTSHKSYRPFTILTFR</sequence>
<keyword evidence="2" id="KW-0472">Membrane</keyword>
<dbReference type="Proteomes" id="UP000094527">
    <property type="component" value="Unassembled WGS sequence"/>
</dbReference>
<evidence type="ECO:0000313" key="3">
    <source>
        <dbReference type="Proteomes" id="UP000094527"/>
    </source>
</evidence>
<organism evidence="2 3">
    <name type="scientific">Orchesella cincta</name>
    <name type="common">Springtail</name>
    <name type="synonym">Podura cincta</name>
    <dbReference type="NCBI Taxonomy" id="48709"/>
    <lineage>
        <taxon>Eukaryota</taxon>
        <taxon>Metazoa</taxon>
        <taxon>Ecdysozoa</taxon>
        <taxon>Arthropoda</taxon>
        <taxon>Hexapoda</taxon>
        <taxon>Collembola</taxon>
        <taxon>Entomobryomorpha</taxon>
        <taxon>Entomobryoidea</taxon>
        <taxon>Orchesellidae</taxon>
        <taxon>Orchesellinae</taxon>
        <taxon>Orchesella</taxon>
    </lineage>
</organism>
<dbReference type="PANTHER" id="PTHR44809:SF1">
    <property type="entry name" value="PROTEIN O-MANNOSYL-TRANSFERASE TMTC1"/>
    <property type="match status" value="1"/>
</dbReference>
<accession>A0A1D2N3W2</accession>
<gene>
    <name evidence="2" type="ORF">Ocin01_06727</name>
</gene>
<keyword evidence="2" id="KW-0812">Transmembrane</keyword>
<evidence type="ECO:0000313" key="2">
    <source>
        <dbReference type="EMBL" id="ODM99953.1"/>
    </source>
</evidence>
<keyword evidence="3" id="KW-1185">Reference proteome</keyword>
<feature type="compositionally biased region" description="Basic residues" evidence="1">
    <location>
        <begin position="53"/>
        <end position="62"/>
    </location>
</feature>
<protein>
    <submittedName>
        <fullName evidence="2">Transmembrane and TPR repeat-containing protein 3</fullName>
    </submittedName>
</protein>
<dbReference type="OrthoDB" id="1658288at2759"/>
<evidence type="ECO:0000256" key="1">
    <source>
        <dbReference type="SAM" id="MobiDB-lite"/>
    </source>
</evidence>
<dbReference type="InterPro" id="IPR052943">
    <property type="entry name" value="TMTC_O-mannosyl-trnsfr"/>
</dbReference>
<dbReference type="EMBL" id="LJIJ01000244">
    <property type="protein sequence ID" value="ODM99953.1"/>
    <property type="molecule type" value="Genomic_DNA"/>
</dbReference>
<feature type="region of interest" description="Disordered" evidence="1">
    <location>
        <begin position="49"/>
        <end position="74"/>
    </location>
</feature>
<proteinExistence type="predicted"/>